<accession>A0ABD3EL77</accession>
<name>A0ABD3EL77_9LAMI</name>
<evidence type="ECO:0000313" key="4">
    <source>
        <dbReference type="EMBL" id="KAL3653994.1"/>
    </source>
</evidence>
<dbReference type="PANTHER" id="PTHR42647:SF9">
    <property type="entry name" value="S-RIBONUCLEASE BINDING PROTEIN SBP1-RELATED"/>
    <property type="match status" value="1"/>
</dbReference>
<keyword evidence="2" id="KW-0863">Zinc-finger</keyword>
<dbReference type="PANTHER" id="PTHR42647">
    <property type="entry name" value="SBP (S-RIBONUCLEASE BINDING PROTEIN) FAMILY PROTEIN"/>
    <property type="match status" value="1"/>
</dbReference>
<evidence type="ECO:0000256" key="1">
    <source>
        <dbReference type="ARBA" id="ARBA00022723"/>
    </source>
</evidence>
<keyword evidence="3" id="KW-0862">Zinc</keyword>
<gene>
    <name evidence="4" type="ORF">CASFOL_003675</name>
</gene>
<sequence>MSPFLSALEKGVAKKMHEDLELQNVTRKNKGLVETMKQVTSEAQNWCYMAKYNESVVNILKTNLQQARFEVVGESDDAASYVGGSSPSISAKKDSNMICRSCRSNFKGGICFADAMSTLVSV</sequence>
<organism evidence="4 5">
    <name type="scientific">Castilleja foliolosa</name>
    <dbReference type="NCBI Taxonomy" id="1961234"/>
    <lineage>
        <taxon>Eukaryota</taxon>
        <taxon>Viridiplantae</taxon>
        <taxon>Streptophyta</taxon>
        <taxon>Embryophyta</taxon>
        <taxon>Tracheophyta</taxon>
        <taxon>Spermatophyta</taxon>
        <taxon>Magnoliopsida</taxon>
        <taxon>eudicotyledons</taxon>
        <taxon>Gunneridae</taxon>
        <taxon>Pentapetalae</taxon>
        <taxon>asterids</taxon>
        <taxon>lamiids</taxon>
        <taxon>Lamiales</taxon>
        <taxon>Orobanchaceae</taxon>
        <taxon>Pedicularideae</taxon>
        <taxon>Castillejinae</taxon>
        <taxon>Castilleja</taxon>
    </lineage>
</organism>
<comment type="caution">
    <text evidence="4">The sequence shown here is derived from an EMBL/GenBank/DDBJ whole genome shotgun (WGS) entry which is preliminary data.</text>
</comment>
<protein>
    <submittedName>
        <fullName evidence="4">Uncharacterized protein</fullName>
    </submittedName>
</protein>
<dbReference type="GO" id="GO:0008270">
    <property type="term" value="F:zinc ion binding"/>
    <property type="evidence" value="ECO:0007669"/>
    <property type="project" value="UniProtKB-KW"/>
</dbReference>
<evidence type="ECO:0000256" key="3">
    <source>
        <dbReference type="ARBA" id="ARBA00022833"/>
    </source>
</evidence>
<dbReference type="AlphaFoldDB" id="A0ABD3EL77"/>
<reference evidence="5" key="1">
    <citation type="journal article" date="2024" name="IScience">
        <title>Strigolactones Initiate the Formation of Haustorium-like Structures in Castilleja.</title>
        <authorList>
            <person name="Buerger M."/>
            <person name="Peterson D."/>
            <person name="Chory J."/>
        </authorList>
    </citation>
    <scope>NUCLEOTIDE SEQUENCE [LARGE SCALE GENOMIC DNA]</scope>
</reference>
<proteinExistence type="predicted"/>
<evidence type="ECO:0000256" key="2">
    <source>
        <dbReference type="ARBA" id="ARBA00022771"/>
    </source>
</evidence>
<keyword evidence="5" id="KW-1185">Reference proteome</keyword>
<dbReference type="Proteomes" id="UP001632038">
    <property type="component" value="Unassembled WGS sequence"/>
</dbReference>
<dbReference type="EMBL" id="JAVIJP010000005">
    <property type="protein sequence ID" value="KAL3653994.1"/>
    <property type="molecule type" value="Genomic_DNA"/>
</dbReference>
<keyword evidence="1" id="KW-0479">Metal-binding</keyword>
<evidence type="ECO:0000313" key="5">
    <source>
        <dbReference type="Proteomes" id="UP001632038"/>
    </source>
</evidence>